<name>A0A429GUX4_9CREN</name>
<dbReference type="EMBL" id="RCOS01000030">
    <property type="protein sequence ID" value="RSN77674.1"/>
    <property type="molecule type" value="Genomic_DNA"/>
</dbReference>
<sequence length="188" mass="21686">MRLYEIKELLESSGRLVVDVKQLSILLGIPRSHAKVYAARLVSKNWAWRPRKGIIALTDDEFVLATQLVEPSYISMHSALYLQDLLDQVPVLIDCVTTRQSLSLKNLGIRYRRINPMLFFGYKRLDRQKSYVHVAIPEKAVLDMVYFGYSPPDGIELNMDILSRMAENFSMLKSPRARRVAKWVRGIC</sequence>
<dbReference type="AlphaFoldDB" id="A0A429GUX4"/>
<gene>
    <name evidence="1" type="ORF">D6D85_02310</name>
</gene>
<evidence type="ECO:0000313" key="1">
    <source>
        <dbReference type="EMBL" id="RSN77674.1"/>
    </source>
</evidence>
<organism evidence="1 2">
    <name type="scientific">Candidatus Methanodesulfokora washburnensis</name>
    <dbReference type="NCBI Taxonomy" id="2478471"/>
    <lineage>
        <taxon>Archaea</taxon>
        <taxon>Thermoproteota</taxon>
        <taxon>Candidatus Korarchaeia</taxon>
        <taxon>Candidatus Korarchaeia incertae sedis</taxon>
        <taxon>Candidatus Methanodesulfokora</taxon>
    </lineage>
</organism>
<evidence type="ECO:0008006" key="3">
    <source>
        <dbReference type="Google" id="ProtNLM"/>
    </source>
</evidence>
<reference evidence="1 2" key="1">
    <citation type="submission" date="2018-10" db="EMBL/GenBank/DDBJ databases">
        <title>Co-occurring genomic capacity for anaerobic methane metabolism and dissimilatory sulfite reduction discovered in the Korarchaeota.</title>
        <authorList>
            <person name="Mckay L.J."/>
            <person name="Dlakic M."/>
            <person name="Fields M.W."/>
            <person name="Delmont T.O."/>
            <person name="Eren A.M."/>
            <person name="Jay Z.J."/>
            <person name="Klingelsmith K.B."/>
            <person name="Rusch D.B."/>
            <person name="Inskeep W.P."/>
        </authorList>
    </citation>
    <scope>NUCLEOTIDE SEQUENCE [LARGE SCALE GENOMIC DNA]</scope>
    <source>
        <strain evidence="1 2">MDKW</strain>
    </source>
</reference>
<comment type="caution">
    <text evidence="1">The sequence shown here is derived from an EMBL/GenBank/DDBJ whole genome shotgun (WGS) entry which is preliminary data.</text>
</comment>
<accession>A0A429GUX4</accession>
<proteinExistence type="predicted"/>
<keyword evidence="2" id="KW-1185">Reference proteome</keyword>
<dbReference type="Proteomes" id="UP000277582">
    <property type="component" value="Unassembled WGS sequence"/>
</dbReference>
<evidence type="ECO:0000313" key="2">
    <source>
        <dbReference type="Proteomes" id="UP000277582"/>
    </source>
</evidence>
<dbReference type="OrthoDB" id="350054at2157"/>
<protein>
    <recommendedName>
        <fullName evidence="3">AbiEi antitoxin C-terminal domain-containing protein</fullName>
    </recommendedName>
</protein>
<dbReference type="RefSeq" id="WP_125670448.1">
    <property type="nucleotide sequence ID" value="NZ_RCOS01000030.1"/>
</dbReference>